<dbReference type="Gene3D" id="1.20.1220.20">
    <property type="entry name" value="Uncharcterised protein PF01724"/>
    <property type="match status" value="1"/>
</dbReference>
<sequence>MEEILELKECLLNRQYERAMTIVEELELMGRQDKINNLESFLVILLIHLIKIQVEKRVTRSWRSSIVNSFREIQKRNRLGNRSHYIKPNQWNEHFKAIYADAIFKAADETFGGIEITELKSLVDFNSLQNLALELLDLIYTLDADSIINLICDRFPIGSLE</sequence>
<reference evidence="2" key="1">
    <citation type="journal article" date="2013" name="Proc. Natl. Acad. Sci. U.S.A.">
        <title>Improving the coverage of the cyanobacterial phylum using diversity-driven genome sequencing.</title>
        <authorList>
            <person name="Shih P.M."/>
            <person name="Wu D."/>
            <person name="Latifi A."/>
            <person name="Axen S.D."/>
            <person name="Fewer D.P."/>
            <person name="Talla E."/>
            <person name="Calteau A."/>
            <person name="Cai F."/>
            <person name="Tandeau de Marsac N."/>
            <person name="Rippka R."/>
            <person name="Herdman M."/>
            <person name="Sivonen K."/>
            <person name="Coursin T."/>
            <person name="Laurent T."/>
            <person name="Goodwin L."/>
            <person name="Nolan M."/>
            <person name="Davenport K.W."/>
            <person name="Han C.S."/>
            <person name="Rubin E.M."/>
            <person name="Eisen J.A."/>
            <person name="Woyke T."/>
            <person name="Gugger M."/>
            <person name="Kerfeld C.A."/>
        </authorList>
    </citation>
    <scope>NUCLEOTIDE SEQUENCE [LARGE SCALE GENOMIC DNA]</scope>
    <source>
        <strain evidence="2">ATCC 29371 / PCC 7437</strain>
    </source>
</reference>
<dbReference type="EMBL" id="CP003653">
    <property type="protein sequence ID" value="AFZ34125.1"/>
    <property type="molecule type" value="Genomic_DNA"/>
</dbReference>
<dbReference type="HOGENOM" id="CLU_134228_0_0_3"/>
<keyword evidence="2" id="KW-1185">Reference proteome</keyword>
<name>K9XNE4_STAC7</name>
<dbReference type="InterPro" id="IPR002636">
    <property type="entry name" value="DUF29"/>
</dbReference>
<evidence type="ECO:0000313" key="2">
    <source>
        <dbReference type="Proteomes" id="UP000010473"/>
    </source>
</evidence>
<organism evidence="1 2">
    <name type="scientific">Stanieria cyanosphaera (strain ATCC 29371 / PCC 7437)</name>
    <dbReference type="NCBI Taxonomy" id="111780"/>
    <lineage>
        <taxon>Bacteria</taxon>
        <taxon>Bacillati</taxon>
        <taxon>Cyanobacteriota</taxon>
        <taxon>Cyanophyceae</taxon>
        <taxon>Pleurocapsales</taxon>
        <taxon>Dermocarpellaceae</taxon>
        <taxon>Stanieria</taxon>
    </lineage>
</organism>
<evidence type="ECO:0000313" key="1">
    <source>
        <dbReference type="EMBL" id="AFZ34125.1"/>
    </source>
</evidence>
<dbReference type="PANTHER" id="PTHR34235:SF1">
    <property type="entry name" value="SLR0416 PROTEIN"/>
    <property type="match status" value="1"/>
</dbReference>
<dbReference type="RefSeq" id="WP_015191798.1">
    <property type="nucleotide sequence ID" value="NC_019748.1"/>
</dbReference>
<protein>
    <recommendedName>
        <fullName evidence="3">DUF29 family protein</fullName>
    </recommendedName>
</protein>
<dbReference type="Pfam" id="PF01724">
    <property type="entry name" value="DUF29"/>
    <property type="match status" value="1"/>
</dbReference>
<dbReference type="PANTHER" id="PTHR34235">
    <property type="entry name" value="SLR1203 PROTEIN-RELATED"/>
    <property type="match status" value="1"/>
</dbReference>
<dbReference type="KEGG" id="scs:Sta7437_0518"/>
<accession>K9XNE4</accession>
<dbReference type="AlphaFoldDB" id="K9XNE4"/>
<dbReference type="eggNOG" id="ENOG5031AIE">
    <property type="taxonomic scope" value="Bacteria"/>
</dbReference>
<evidence type="ECO:0008006" key="3">
    <source>
        <dbReference type="Google" id="ProtNLM"/>
    </source>
</evidence>
<proteinExistence type="predicted"/>
<gene>
    <name evidence="1" type="ordered locus">Sta7437_0518</name>
</gene>
<dbReference type="OrthoDB" id="423885at2"/>
<dbReference type="Proteomes" id="UP000010473">
    <property type="component" value="Chromosome"/>
</dbReference>